<sequence>MSYLIKKILVKTLQPIAALTNKLEACSRLWASARFNSALHGKLHPSVVVLGTPELHGTKNIVLGKNLYLYRDLYLETQEAGRIAMGDEVVLSRGVHLVAFAAITLEDGVMIGEYSSLRDANHRIVSDASMRHSGHVGQPIVVRRNAWIGRGVTILGGVTIGEGAVIGANAVVTKDIPAGAVAVGIPARVIKA</sequence>
<dbReference type="Gene3D" id="2.160.10.10">
    <property type="entry name" value="Hexapeptide repeat proteins"/>
    <property type="match status" value="1"/>
</dbReference>
<dbReference type="InterPro" id="IPR018357">
    <property type="entry name" value="Hexapep_transf_CS"/>
</dbReference>
<evidence type="ECO:0000256" key="2">
    <source>
        <dbReference type="ARBA" id="ARBA00022737"/>
    </source>
</evidence>
<dbReference type="InterPro" id="IPR001451">
    <property type="entry name" value="Hexapep"/>
</dbReference>
<dbReference type="KEGG" id="mpsy:CEK71_01770"/>
<keyword evidence="2" id="KW-0677">Repeat</keyword>
<dbReference type="Pfam" id="PF00132">
    <property type="entry name" value="Hexapep"/>
    <property type="match status" value="1"/>
</dbReference>
<gene>
    <name evidence="4" type="ORF">CEK71_01770</name>
</gene>
<dbReference type="Proteomes" id="UP000197019">
    <property type="component" value="Chromosome"/>
</dbReference>
<dbReference type="PROSITE" id="PS00101">
    <property type="entry name" value="HEXAPEP_TRANSFERASES"/>
    <property type="match status" value="1"/>
</dbReference>
<dbReference type="SUPFAM" id="SSF51161">
    <property type="entry name" value="Trimeric LpxA-like enzymes"/>
    <property type="match status" value="1"/>
</dbReference>
<dbReference type="EMBL" id="CP022129">
    <property type="protein sequence ID" value="ASF44893.1"/>
    <property type="molecule type" value="Genomic_DNA"/>
</dbReference>
<dbReference type="CDD" id="cd04647">
    <property type="entry name" value="LbH_MAT_like"/>
    <property type="match status" value="1"/>
</dbReference>
<evidence type="ECO:0000256" key="3">
    <source>
        <dbReference type="ARBA" id="ARBA00023315"/>
    </source>
</evidence>
<keyword evidence="3" id="KW-0012">Acyltransferase</keyword>
<evidence type="ECO:0000256" key="1">
    <source>
        <dbReference type="ARBA" id="ARBA00022679"/>
    </source>
</evidence>
<keyword evidence="1 4" id="KW-0808">Transferase</keyword>
<keyword evidence="5" id="KW-1185">Reference proteome</keyword>
<organism evidence="4 5">
    <name type="scientific">Methylovulum psychrotolerans</name>
    <dbReference type="NCBI Taxonomy" id="1704499"/>
    <lineage>
        <taxon>Bacteria</taxon>
        <taxon>Pseudomonadati</taxon>
        <taxon>Pseudomonadota</taxon>
        <taxon>Gammaproteobacteria</taxon>
        <taxon>Methylococcales</taxon>
        <taxon>Methylococcaceae</taxon>
        <taxon>Methylovulum</taxon>
    </lineage>
</organism>
<dbReference type="PANTHER" id="PTHR23416">
    <property type="entry name" value="SIALIC ACID SYNTHASE-RELATED"/>
    <property type="match status" value="1"/>
</dbReference>
<evidence type="ECO:0000313" key="4">
    <source>
        <dbReference type="EMBL" id="ASF44893.1"/>
    </source>
</evidence>
<dbReference type="AlphaFoldDB" id="A0A1Z4BUH6"/>
<dbReference type="GO" id="GO:0016746">
    <property type="term" value="F:acyltransferase activity"/>
    <property type="evidence" value="ECO:0007669"/>
    <property type="project" value="UniProtKB-KW"/>
</dbReference>
<dbReference type="InterPro" id="IPR011004">
    <property type="entry name" value="Trimer_LpxA-like_sf"/>
</dbReference>
<reference evidence="4 5" key="1">
    <citation type="submission" date="2017-06" db="EMBL/GenBank/DDBJ databases">
        <title>Genome Sequencing of the methanotroph Methylovulum psychrotolerants str. HV10-M2 isolated from a high-altitude environment.</title>
        <authorList>
            <person name="Mateos-Rivera A."/>
        </authorList>
    </citation>
    <scope>NUCLEOTIDE SEQUENCE [LARGE SCALE GENOMIC DNA]</scope>
    <source>
        <strain evidence="4 5">HV10_M2</strain>
    </source>
</reference>
<dbReference type="InterPro" id="IPR051159">
    <property type="entry name" value="Hexapeptide_acetyltransf"/>
</dbReference>
<name>A0A1Z4BUH6_9GAMM</name>
<evidence type="ECO:0000313" key="5">
    <source>
        <dbReference type="Proteomes" id="UP000197019"/>
    </source>
</evidence>
<accession>A0A1Z4BUH6</accession>
<dbReference type="RefSeq" id="WP_088617776.1">
    <property type="nucleotide sequence ID" value="NZ_CP022129.1"/>
</dbReference>
<protein>
    <submittedName>
        <fullName evidence="4">Transferase</fullName>
    </submittedName>
</protein>
<dbReference type="OrthoDB" id="9815592at2"/>
<proteinExistence type="predicted"/>